<dbReference type="EMBL" id="CP022521">
    <property type="protein sequence ID" value="ASO19384.1"/>
    <property type="molecule type" value="Genomic_DNA"/>
</dbReference>
<dbReference type="AlphaFoldDB" id="A0A221W0T9"/>
<reference evidence="2 3" key="1">
    <citation type="submission" date="2017-07" db="EMBL/GenBank/DDBJ databases">
        <title>Complete genome sequence of Actinoalloteichus hoggarensis DSM 45943, type strain of Actinoalloteichus hoggarensis.</title>
        <authorList>
            <person name="Ruckert C."/>
            <person name="Nouioui I."/>
            <person name="Willmese J."/>
            <person name="van Wezel G."/>
            <person name="Klenk H.-P."/>
            <person name="Kalinowski J."/>
            <person name="Zotchev S.B."/>
        </authorList>
    </citation>
    <scope>NUCLEOTIDE SEQUENCE [LARGE SCALE GENOMIC DNA]</scope>
    <source>
        <strain evidence="2 3">DSM 45943</strain>
    </source>
</reference>
<feature type="compositionally biased region" description="Gly residues" evidence="1">
    <location>
        <begin position="213"/>
        <end position="222"/>
    </location>
</feature>
<gene>
    <name evidence="2" type="ORF">AHOG_08700</name>
</gene>
<feature type="compositionally biased region" description="Pro residues" evidence="1">
    <location>
        <begin position="39"/>
        <end position="62"/>
    </location>
</feature>
<keyword evidence="3" id="KW-1185">Reference proteome</keyword>
<accession>A0A221W0T9</accession>
<feature type="region of interest" description="Disordered" evidence="1">
    <location>
        <begin position="201"/>
        <end position="249"/>
    </location>
</feature>
<evidence type="ECO:0000313" key="2">
    <source>
        <dbReference type="EMBL" id="ASO19384.1"/>
    </source>
</evidence>
<organism evidence="2 3">
    <name type="scientific">Actinoalloteichus hoggarensis</name>
    <dbReference type="NCBI Taxonomy" id="1470176"/>
    <lineage>
        <taxon>Bacteria</taxon>
        <taxon>Bacillati</taxon>
        <taxon>Actinomycetota</taxon>
        <taxon>Actinomycetes</taxon>
        <taxon>Pseudonocardiales</taxon>
        <taxon>Pseudonocardiaceae</taxon>
        <taxon>Actinoalloteichus</taxon>
    </lineage>
</organism>
<feature type="compositionally biased region" description="Gly residues" evidence="1">
    <location>
        <begin position="82"/>
        <end position="95"/>
    </location>
</feature>
<feature type="region of interest" description="Disordered" evidence="1">
    <location>
        <begin position="1"/>
        <end position="118"/>
    </location>
</feature>
<dbReference type="Proteomes" id="UP000204221">
    <property type="component" value="Chromosome"/>
</dbReference>
<evidence type="ECO:0000313" key="3">
    <source>
        <dbReference type="Proteomes" id="UP000204221"/>
    </source>
</evidence>
<name>A0A221W0T9_9PSEU</name>
<evidence type="ECO:0000256" key="1">
    <source>
        <dbReference type="SAM" id="MobiDB-lite"/>
    </source>
</evidence>
<protein>
    <submittedName>
        <fullName evidence="2">Uncharacterized protein</fullName>
    </submittedName>
</protein>
<sequence length="298" mass="28279">MPGLGREPPPPPLPPGPAGRAPPPEGPPLRSERGAPRSGRPPPGRGAPPPGPPLPPGPPPERGPAGRGAAPPTPNGLLPGRGARGPGFGDCGLGGTTDWPGAGLAPPPGLPPGRSGPRCCGAGVSGLGAGLRGPGIGLAPDGPPVDGPFGGVGVAEAAGRSCAGAGGGVGVAGACGCSACGAGRAGPGLAGPGLNMPGLGRTDGRSAPVSPAGGFGVAGGPGRADVSGRGPPRRDRPPSPFGNASRSLRATGASTVEDADFTYSPRSWSLVSTSLLVTPSSFASSCTRALPATALLIW</sequence>
<proteinExistence type="predicted"/>
<feature type="compositionally biased region" description="Pro residues" evidence="1">
    <location>
        <begin position="7"/>
        <end position="27"/>
    </location>
</feature>
<dbReference type="KEGG" id="ahg:AHOG_08700"/>